<accession>W4M340</accession>
<keyword evidence="2" id="KW-1185">Reference proteome</keyword>
<dbReference type="GO" id="GO:0003677">
    <property type="term" value="F:DNA binding"/>
    <property type="evidence" value="ECO:0007669"/>
    <property type="project" value="InterPro"/>
</dbReference>
<protein>
    <submittedName>
        <fullName evidence="1">Uncharacterized protein</fullName>
    </submittedName>
</protein>
<evidence type="ECO:0000313" key="2">
    <source>
        <dbReference type="Proteomes" id="UP000019140"/>
    </source>
</evidence>
<dbReference type="HOGENOM" id="CLU_114442_0_0_7"/>
<dbReference type="EMBL" id="AZHX01001179">
    <property type="protein sequence ID" value="ETX04610.1"/>
    <property type="molecule type" value="Genomic_DNA"/>
</dbReference>
<dbReference type="GO" id="GO:0032784">
    <property type="term" value="P:regulation of DNA-templated transcription elongation"/>
    <property type="evidence" value="ECO:0007669"/>
    <property type="project" value="InterPro"/>
</dbReference>
<comment type="caution">
    <text evidence="1">The sequence shown here is derived from an EMBL/GenBank/DDBJ whole genome shotgun (WGS) entry which is preliminary data.</text>
</comment>
<dbReference type="SUPFAM" id="SSF54534">
    <property type="entry name" value="FKBP-like"/>
    <property type="match status" value="1"/>
</dbReference>
<gene>
    <name evidence="1" type="ORF">ETSY2_27810</name>
</gene>
<reference evidence="1 2" key="1">
    <citation type="journal article" date="2014" name="Nature">
        <title>An environmental bacterial taxon with a large and distinct metabolic repertoire.</title>
        <authorList>
            <person name="Wilson M.C."/>
            <person name="Mori T."/>
            <person name="Ruckert C."/>
            <person name="Uria A.R."/>
            <person name="Helf M.J."/>
            <person name="Takada K."/>
            <person name="Gernert C."/>
            <person name="Steffens U.A."/>
            <person name="Heycke N."/>
            <person name="Schmitt S."/>
            <person name="Rinke C."/>
            <person name="Helfrich E.J."/>
            <person name="Brachmann A.O."/>
            <person name="Gurgui C."/>
            <person name="Wakimoto T."/>
            <person name="Kracht M."/>
            <person name="Crusemann M."/>
            <person name="Hentschel U."/>
            <person name="Abe I."/>
            <person name="Matsunaga S."/>
            <person name="Kalinowski J."/>
            <person name="Takeyama H."/>
            <person name="Piel J."/>
        </authorList>
    </citation>
    <scope>NUCLEOTIDE SEQUENCE [LARGE SCALE GENOMIC DNA]</scope>
    <source>
        <strain evidence="2">TSY2</strain>
    </source>
</reference>
<dbReference type="PATRIC" id="fig|1429439.4.peg.4713"/>
<dbReference type="Gene3D" id="3.10.50.30">
    <property type="entry name" value="Transcription elongation factor, GreA/GreB, C-terminal domain"/>
    <property type="match status" value="1"/>
</dbReference>
<dbReference type="AlphaFoldDB" id="W4M340"/>
<name>W4M340_9BACT</name>
<sequence length="208" mass="22904">MKNGVSRIYPNDVAGLFRPLPFWQSRIIMSERVPVNAHDMDMIIMSSELDKSHIVRVIVEKLHANLALLMNAAKSAHNVATHEENIADNKYDTLSLEASYLAQGQANRAQEVRLAIDAYQHLSLQQFDADSAIGVSALAILEAEDGSHMTVFLGPHAGGLKVEAHGREVVVITPSSPLGKELLGKVLGDMVDLRVDETKRELEIIEVY</sequence>
<dbReference type="Proteomes" id="UP000019140">
    <property type="component" value="Unassembled WGS sequence"/>
</dbReference>
<dbReference type="InterPro" id="IPR036953">
    <property type="entry name" value="GreA/GreB_C_sf"/>
</dbReference>
<organism evidence="1 2">
    <name type="scientific">Candidatus Entotheonella gemina</name>
    <dbReference type="NCBI Taxonomy" id="1429439"/>
    <lineage>
        <taxon>Bacteria</taxon>
        <taxon>Pseudomonadati</taxon>
        <taxon>Nitrospinota/Tectimicrobiota group</taxon>
        <taxon>Candidatus Tectimicrobiota</taxon>
        <taxon>Candidatus Entotheonellia</taxon>
        <taxon>Candidatus Entotheonellales</taxon>
        <taxon>Candidatus Entotheonellaceae</taxon>
        <taxon>Candidatus Entotheonella</taxon>
    </lineage>
</organism>
<evidence type="ECO:0000313" key="1">
    <source>
        <dbReference type="EMBL" id="ETX04610.1"/>
    </source>
</evidence>
<proteinExistence type="predicted"/>